<dbReference type="InterPro" id="IPR027482">
    <property type="entry name" value="Sec1-like_dom2"/>
</dbReference>
<evidence type="ECO:0000256" key="1">
    <source>
        <dbReference type="ARBA" id="ARBA00009884"/>
    </source>
</evidence>
<gene>
    <name evidence="2" type="primary">SLY1</name>
    <name evidence="2" type="ORF">MVES_002974</name>
</gene>
<dbReference type="Gene3D" id="3.40.50.2060">
    <property type="match status" value="1"/>
</dbReference>
<dbReference type="InterPro" id="IPR043127">
    <property type="entry name" value="Sec-1-like_dom3a"/>
</dbReference>
<dbReference type="RefSeq" id="XP_056063923.1">
    <property type="nucleotide sequence ID" value="XM_056207948.1"/>
</dbReference>
<accession>A0A2N1J9S8</accession>
<dbReference type="SUPFAM" id="SSF56815">
    <property type="entry name" value="Sec1/munc18-like (SM) proteins"/>
    <property type="match status" value="1"/>
</dbReference>
<dbReference type="PIRSF" id="PIRSF005715">
    <property type="entry name" value="VPS45_Sec1"/>
    <property type="match status" value="1"/>
</dbReference>
<dbReference type="InterPro" id="IPR043154">
    <property type="entry name" value="Sec-1-like_dom1"/>
</dbReference>
<dbReference type="GO" id="GO:0016192">
    <property type="term" value="P:vesicle-mediated transport"/>
    <property type="evidence" value="ECO:0007669"/>
    <property type="project" value="InterPro"/>
</dbReference>
<evidence type="ECO:0000313" key="3">
    <source>
        <dbReference type="Proteomes" id="UP000232875"/>
    </source>
</evidence>
<dbReference type="Gene3D" id="1.25.40.60">
    <property type="match status" value="1"/>
</dbReference>
<dbReference type="Gene3D" id="3.40.50.1910">
    <property type="match status" value="1"/>
</dbReference>
<dbReference type="OrthoDB" id="10251230at2759"/>
<organism evidence="2 3">
    <name type="scientific">Malassezia vespertilionis</name>
    <dbReference type="NCBI Taxonomy" id="2020962"/>
    <lineage>
        <taxon>Eukaryota</taxon>
        <taxon>Fungi</taxon>
        <taxon>Dikarya</taxon>
        <taxon>Basidiomycota</taxon>
        <taxon>Ustilaginomycotina</taxon>
        <taxon>Malasseziomycetes</taxon>
        <taxon>Malasseziales</taxon>
        <taxon>Malasseziaceae</taxon>
        <taxon>Malassezia</taxon>
    </lineage>
</organism>
<proteinExistence type="inferred from homology"/>
<keyword evidence="3" id="KW-1185">Reference proteome</keyword>
<dbReference type="PANTHER" id="PTHR11679">
    <property type="entry name" value="VESICLE PROTEIN SORTING-ASSOCIATED"/>
    <property type="match status" value="1"/>
</dbReference>
<sequence length="683" mass="73703">MASAGAIGASGADGSLRNAQIQALVSLLNFNDPAFARMGANRAAPNDADQGADVPKAPAVWKVLIMDQTSTDILATSLRVQDLRENGVTLHMQLHSDRPSLPDVPAVYFVSPTSENVARVAKDVSAGMYESTYINFTSAVPRSLLDELAQAVAKGGGGPRIKQVFDQYLDYIVLQPNLFQLLPQAQGKVDQRVPTTYERLHHVGLGQEHVEAETDRIAASLLSVFATIGTVPIIRAPRGSAAELVARKLESKLREQTTGARAATGLFAGGAGSWDTTRPVLILLDRNVDLVPMIAHSWTYEALVYDVLDTKLNRVTVQDPEKAGASKRSYDLDAKDYFWARNAELPFPQVAEDIDDELNRYRAEANEIMRSTGISSMDEVGQLDASSNASHLKAAVTALPKLTARKQTIDAHMNIATALLQGIKTRGLDELYQLEEAIGRQTKSAIMEALQNSALDNPEDKLRLFLIYYLATPSNTLTRKDMDEFESVLQAQGADLAALHYVKNVRELINFTLSATAATPIPGGNSELFKGFSSLGSRLTDRLKDSRLENLVAGVKTFLPAQKDFTVTRLVASIMDPAASNAQALPETDEYLYIDPKQPRARGTAMAPGGSKARRPFAHAVVFVVGGGSHVEYANLQEYVARSAAANGGLAPGTSSPKQITYGSTEILTPSAFLHSMQALGSV</sequence>
<evidence type="ECO:0000313" key="2">
    <source>
        <dbReference type="EMBL" id="PKI83319.1"/>
    </source>
</evidence>
<dbReference type="InterPro" id="IPR001619">
    <property type="entry name" value="Sec1-like"/>
</dbReference>
<comment type="similarity">
    <text evidence="1">Belongs to the STXBP/unc-18/SEC1 family.</text>
</comment>
<dbReference type="InterPro" id="IPR036045">
    <property type="entry name" value="Sec1-like_sf"/>
</dbReference>
<dbReference type="EMBL" id="KZ454992">
    <property type="protein sequence ID" value="PKI83319.1"/>
    <property type="molecule type" value="Genomic_DNA"/>
</dbReference>
<protein>
    <submittedName>
        <fullName evidence="2">Sly1p</fullName>
    </submittedName>
</protein>
<name>A0A2N1J9S8_9BASI</name>
<dbReference type="Pfam" id="PF00995">
    <property type="entry name" value="Sec1"/>
    <property type="match status" value="1"/>
</dbReference>
<dbReference type="AlphaFoldDB" id="A0A2N1J9S8"/>
<reference evidence="2 3" key="1">
    <citation type="submission" date="2017-10" db="EMBL/GenBank/DDBJ databases">
        <title>A novel species of cold-tolerant Malassezia isolated from bats.</title>
        <authorList>
            <person name="Lorch J.M."/>
            <person name="Palmer J.M."/>
            <person name="Vanderwolf K.J."/>
            <person name="Schmidt K.Z."/>
            <person name="Verant M.L."/>
            <person name="Weller T.J."/>
            <person name="Blehert D.S."/>
        </authorList>
    </citation>
    <scope>NUCLEOTIDE SEQUENCE [LARGE SCALE GENOMIC DNA]</scope>
    <source>
        <strain evidence="2 3">NWHC:44797-103</strain>
    </source>
</reference>
<dbReference type="Proteomes" id="UP000232875">
    <property type="component" value="Unassembled WGS sequence"/>
</dbReference>
<dbReference type="GeneID" id="80902640"/>
<dbReference type="STRING" id="2020962.A0A2N1J9S8"/>
<dbReference type="Gene3D" id="3.90.830.10">
    <property type="entry name" value="Syntaxin Binding Protein 1, Chain A, domain 2"/>
    <property type="match status" value="1"/>
</dbReference>